<comment type="caution">
    <text evidence="2">The sequence shown here is derived from an EMBL/GenBank/DDBJ whole genome shotgun (WGS) entry which is preliminary data.</text>
</comment>
<evidence type="ECO:0000256" key="1">
    <source>
        <dbReference type="SAM" id="MobiDB-lite"/>
    </source>
</evidence>
<keyword evidence="3" id="KW-1185">Reference proteome</keyword>
<dbReference type="PANTHER" id="PTHR36482">
    <property type="entry name" value="OSJNBA0024J22.15 PROTEIN"/>
    <property type="match status" value="1"/>
</dbReference>
<evidence type="ECO:0000313" key="2">
    <source>
        <dbReference type="EMBL" id="GER26422.1"/>
    </source>
</evidence>
<feature type="region of interest" description="Disordered" evidence="1">
    <location>
        <begin position="230"/>
        <end position="258"/>
    </location>
</feature>
<accession>A0A5A7P0Z7</accession>
<evidence type="ECO:0000313" key="3">
    <source>
        <dbReference type="Proteomes" id="UP000325081"/>
    </source>
</evidence>
<dbReference type="InterPro" id="IPR053085">
    <property type="entry name" value="Jasmonate-induced_protein"/>
</dbReference>
<dbReference type="EMBL" id="BKCP01001113">
    <property type="protein sequence ID" value="GER26422.1"/>
    <property type="molecule type" value="Genomic_DNA"/>
</dbReference>
<protein>
    <submittedName>
        <fullName evidence="2">Jasmonate-induced protein</fullName>
    </submittedName>
</protein>
<reference evidence="3" key="1">
    <citation type="journal article" date="2019" name="Curr. Biol.">
        <title>Genome Sequence of Striga asiatica Provides Insight into the Evolution of Plant Parasitism.</title>
        <authorList>
            <person name="Yoshida S."/>
            <person name="Kim S."/>
            <person name="Wafula E.K."/>
            <person name="Tanskanen J."/>
            <person name="Kim Y.M."/>
            <person name="Honaas L."/>
            <person name="Yang Z."/>
            <person name="Spallek T."/>
            <person name="Conn C.E."/>
            <person name="Ichihashi Y."/>
            <person name="Cheong K."/>
            <person name="Cui S."/>
            <person name="Der J.P."/>
            <person name="Gundlach H."/>
            <person name="Jiao Y."/>
            <person name="Hori C."/>
            <person name="Ishida J.K."/>
            <person name="Kasahara H."/>
            <person name="Kiba T."/>
            <person name="Kim M.S."/>
            <person name="Koo N."/>
            <person name="Laohavisit A."/>
            <person name="Lee Y.H."/>
            <person name="Lumba S."/>
            <person name="McCourt P."/>
            <person name="Mortimer J.C."/>
            <person name="Mutuku J.M."/>
            <person name="Nomura T."/>
            <person name="Sasaki-Sekimoto Y."/>
            <person name="Seto Y."/>
            <person name="Wang Y."/>
            <person name="Wakatake T."/>
            <person name="Sakakibara H."/>
            <person name="Demura T."/>
            <person name="Yamaguchi S."/>
            <person name="Yoneyama K."/>
            <person name="Manabe R.I."/>
            <person name="Nelson D.C."/>
            <person name="Schulman A.H."/>
            <person name="Timko M.P."/>
            <person name="dePamphilis C.W."/>
            <person name="Choi D."/>
            <person name="Shirasu K."/>
        </authorList>
    </citation>
    <scope>NUCLEOTIDE SEQUENCE [LARGE SCALE GENOMIC DNA]</scope>
    <source>
        <strain evidence="3">cv. UVA1</strain>
    </source>
</reference>
<gene>
    <name evidence="2" type="ORF">STAS_02071</name>
</gene>
<organism evidence="2 3">
    <name type="scientific">Striga asiatica</name>
    <name type="common">Asiatic witchweed</name>
    <name type="synonym">Buchnera asiatica</name>
    <dbReference type="NCBI Taxonomy" id="4170"/>
    <lineage>
        <taxon>Eukaryota</taxon>
        <taxon>Viridiplantae</taxon>
        <taxon>Streptophyta</taxon>
        <taxon>Embryophyta</taxon>
        <taxon>Tracheophyta</taxon>
        <taxon>Spermatophyta</taxon>
        <taxon>Magnoliopsida</taxon>
        <taxon>eudicotyledons</taxon>
        <taxon>Gunneridae</taxon>
        <taxon>Pentapetalae</taxon>
        <taxon>asterids</taxon>
        <taxon>lamiids</taxon>
        <taxon>Lamiales</taxon>
        <taxon>Orobanchaceae</taxon>
        <taxon>Buchnereae</taxon>
        <taxon>Striga</taxon>
    </lineage>
</organism>
<dbReference type="OrthoDB" id="2617878at2759"/>
<sequence>MATNVFGNPVTDETVRLVFPNLTTITATNRAEVALLYMNAEEKATNVSRFVHNLKEAYGTGTSTLGMIYNATGGNLSFVLSHTWEGNTWRSPYPQVIQNGQWAGFLHVRGRLMGPSKEAIVYRGQNNAGANRDWMLCWNTPRMNWQNRVFAEIRTAGSFASANWNTVDNNMERNTNNFSTTMNGGFASVSIGAGSSPEFVGIMSLPGVAARALAIAHDISEIFPSLDSKYDELDGKDGGEEQDSATAAADDAASKADE</sequence>
<proteinExistence type="predicted"/>
<dbReference type="Pfam" id="PF21230">
    <property type="entry name" value="Nakanori"/>
    <property type="match status" value="1"/>
</dbReference>
<dbReference type="InterPro" id="IPR049065">
    <property type="entry name" value="Nakanori"/>
</dbReference>
<dbReference type="AlphaFoldDB" id="A0A5A7P0Z7"/>
<dbReference type="Proteomes" id="UP000325081">
    <property type="component" value="Unassembled WGS sequence"/>
</dbReference>
<feature type="compositionally biased region" description="Basic and acidic residues" evidence="1">
    <location>
        <begin position="230"/>
        <end position="239"/>
    </location>
</feature>
<dbReference type="PANTHER" id="PTHR36482:SF5">
    <property type="entry name" value="23 KDA JASMONATE-INDUCED PROTEIN-LIKE"/>
    <property type="match status" value="1"/>
</dbReference>
<name>A0A5A7P0Z7_STRAF</name>